<gene>
    <name evidence="3" type="ORF">QR680_017047</name>
</gene>
<keyword evidence="4" id="KW-1185">Reference proteome</keyword>
<accession>A0AA39HD40</accession>
<evidence type="ECO:0000256" key="1">
    <source>
        <dbReference type="ARBA" id="ARBA00008738"/>
    </source>
</evidence>
<evidence type="ECO:0000256" key="2">
    <source>
        <dbReference type="SAM" id="MobiDB-lite"/>
    </source>
</evidence>
<dbReference type="PANTHER" id="PTHR31516:SF17">
    <property type="entry name" value="STABILIZER OF AXONEMAL MICROTUBULES 2"/>
    <property type="match status" value="1"/>
</dbReference>
<feature type="region of interest" description="Disordered" evidence="2">
    <location>
        <begin position="133"/>
        <end position="155"/>
    </location>
</feature>
<dbReference type="PANTHER" id="PTHR31516">
    <property type="entry name" value="STABILIZER OF AXONEMAL MICROTUBULES 2"/>
    <property type="match status" value="1"/>
</dbReference>
<dbReference type="AlphaFoldDB" id="A0AA39HD40"/>
<evidence type="ECO:0000313" key="4">
    <source>
        <dbReference type="Proteomes" id="UP001175271"/>
    </source>
</evidence>
<comment type="caution">
    <text evidence="3">The sequence shown here is derived from an EMBL/GenBank/DDBJ whole genome shotgun (WGS) entry which is preliminary data.</text>
</comment>
<sequence>MYRRETNYGIDYDDDAFTSISPFYADSIYETEGRFDAFTDLTAGNNHVPSRLEDLYQSSTVHPTFENYLVTRRVPEFYGETTNSNEYYWKEPALNESCHHREVTPSKNYNNPAPFYSETTNQAVYQPHQPAVLRPESSRGTGEDKHHTVPFYGETSNRATYTPKEVSRRVRRDRTPIMRSNIPMETRTTQQEDFDEKTTRRCPAEVVLNNRRKIRGKVVKGHFFPQLSE</sequence>
<dbReference type="EMBL" id="JAUCMV010000004">
    <property type="protein sequence ID" value="KAK0403643.1"/>
    <property type="molecule type" value="Genomic_DNA"/>
</dbReference>
<comment type="similarity">
    <text evidence="1">Belongs to the FAM154 family.</text>
</comment>
<name>A0AA39HD40_9BILA</name>
<dbReference type="GO" id="GO:0005879">
    <property type="term" value="C:axonemal microtubule"/>
    <property type="evidence" value="ECO:0007669"/>
    <property type="project" value="TreeGrafter"/>
</dbReference>
<dbReference type="GO" id="GO:0005814">
    <property type="term" value="C:centriole"/>
    <property type="evidence" value="ECO:0007669"/>
    <property type="project" value="TreeGrafter"/>
</dbReference>
<evidence type="ECO:0000313" key="3">
    <source>
        <dbReference type="EMBL" id="KAK0403643.1"/>
    </source>
</evidence>
<dbReference type="GO" id="GO:0008017">
    <property type="term" value="F:microtubule binding"/>
    <property type="evidence" value="ECO:0007669"/>
    <property type="project" value="InterPro"/>
</dbReference>
<dbReference type="InterPro" id="IPR033336">
    <property type="entry name" value="SAXO1/2"/>
</dbReference>
<reference evidence="3" key="1">
    <citation type="submission" date="2023-06" db="EMBL/GenBank/DDBJ databases">
        <title>Genomic analysis of the entomopathogenic nematode Steinernema hermaphroditum.</title>
        <authorList>
            <person name="Schwarz E.M."/>
            <person name="Heppert J.K."/>
            <person name="Baniya A."/>
            <person name="Schwartz H.T."/>
            <person name="Tan C.-H."/>
            <person name="Antoshechkin I."/>
            <person name="Sternberg P.W."/>
            <person name="Goodrich-Blair H."/>
            <person name="Dillman A.R."/>
        </authorList>
    </citation>
    <scope>NUCLEOTIDE SEQUENCE</scope>
    <source>
        <strain evidence="3">PS9179</strain>
        <tissue evidence="3">Whole animal</tissue>
    </source>
</reference>
<dbReference type="GO" id="GO:0036126">
    <property type="term" value="C:sperm flagellum"/>
    <property type="evidence" value="ECO:0007669"/>
    <property type="project" value="TreeGrafter"/>
</dbReference>
<dbReference type="Proteomes" id="UP001175271">
    <property type="component" value="Unassembled WGS sequence"/>
</dbReference>
<organism evidence="3 4">
    <name type="scientific">Steinernema hermaphroditum</name>
    <dbReference type="NCBI Taxonomy" id="289476"/>
    <lineage>
        <taxon>Eukaryota</taxon>
        <taxon>Metazoa</taxon>
        <taxon>Ecdysozoa</taxon>
        <taxon>Nematoda</taxon>
        <taxon>Chromadorea</taxon>
        <taxon>Rhabditida</taxon>
        <taxon>Tylenchina</taxon>
        <taxon>Panagrolaimomorpha</taxon>
        <taxon>Strongyloidoidea</taxon>
        <taxon>Steinernematidae</taxon>
        <taxon>Steinernema</taxon>
    </lineage>
</organism>
<protein>
    <submittedName>
        <fullName evidence="3">Uncharacterized protein</fullName>
    </submittedName>
</protein>
<dbReference type="GO" id="GO:0036064">
    <property type="term" value="C:ciliary basal body"/>
    <property type="evidence" value="ECO:0007669"/>
    <property type="project" value="TreeGrafter"/>
</dbReference>
<proteinExistence type="inferred from homology"/>